<dbReference type="GO" id="GO:0030288">
    <property type="term" value="C:outer membrane-bounded periplasmic space"/>
    <property type="evidence" value="ECO:0007669"/>
    <property type="project" value="TreeGrafter"/>
</dbReference>
<dbReference type="Proteomes" id="UP000183299">
    <property type="component" value="Unassembled WGS sequence"/>
</dbReference>
<dbReference type="STRING" id="576117.SAMN04488138_102187"/>
<evidence type="ECO:0000313" key="6">
    <source>
        <dbReference type="EMBL" id="SFJ16239.1"/>
    </source>
</evidence>
<dbReference type="InterPro" id="IPR050695">
    <property type="entry name" value="N-acetylmuramoyl_amidase_3"/>
</dbReference>
<evidence type="ECO:0000256" key="4">
    <source>
        <dbReference type="SAM" id="SignalP"/>
    </source>
</evidence>
<feature type="domain" description="MurNAc-LAA" evidence="5">
    <location>
        <begin position="238"/>
        <end position="392"/>
    </location>
</feature>
<dbReference type="Gene3D" id="3.40.630.40">
    <property type="entry name" value="Zn-dependent exopeptidases"/>
    <property type="match status" value="1"/>
</dbReference>
<dbReference type="RefSeq" id="WP_066606142.1">
    <property type="nucleotide sequence ID" value="NZ_FORY01000002.1"/>
</dbReference>
<dbReference type="CDD" id="cd02696">
    <property type="entry name" value="MurNAc-LAA"/>
    <property type="match status" value="1"/>
</dbReference>
<dbReference type="InterPro" id="IPR002508">
    <property type="entry name" value="MurNAc-LAA_cat"/>
</dbReference>
<evidence type="ECO:0000259" key="5">
    <source>
        <dbReference type="SMART" id="SM00646"/>
    </source>
</evidence>
<dbReference type="SUPFAM" id="SSF53187">
    <property type="entry name" value="Zn-dependent exopeptidases"/>
    <property type="match status" value="1"/>
</dbReference>
<sequence length="407" mass="44307">MSFLKTVFLGICLLLSTVVSVSAQGMTALARADSSASALVDQGDSIEMMLRLSQPVPFRIFTLDDPRRMVVDFAEVDWTGFDTEAFNTSRGITGLRVGGFTPGWSRMVLDLAQPYALVHAEMSRDDSGAVLTLNLDPTASDEFALTAGTPPDARLVRRTTQEGQKPLPPRKIGEGPLRVVLDPGHGGIDPGAERDGVQEKTLTLTFARELQDVLNRAGGFDVTVTRTEDVFVPLETRLTLAREAGGDVFISIHADAIAEGRAEGATIYTLAARSSDAASQKLAERHDRADLLAGVDLTGQDDVIASVLMDMARTETTPRTDRLADTLVTYLEESVGMHKRPRLEAGFSVLKAPDMPSVLIELGFLSSAKDRAKLVDPAWRMKAAWAIRDALLDWEEQERVMQGKLRK</sequence>
<feature type="signal peptide" evidence="4">
    <location>
        <begin position="1"/>
        <end position="23"/>
    </location>
</feature>
<dbReference type="InterPro" id="IPR021731">
    <property type="entry name" value="AMIN_dom"/>
</dbReference>
<dbReference type="GO" id="GO:0009253">
    <property type="term" value="P:peptidoglycan catabolic process"/>
    <property type="evidence" value="ECO:0007669"/>
    <property type="project" value="InterPro"/>
</dbReference>
<comment type="catalytic activity">
    <reaction evidence="1">
        <text>Hydrolyzes the link between N-acetylmuramoyl residues and L-amino acid residues in certain cell-wall glycopeptides.</text>
        <dbReference type="EC" id="3.5.1.28"/>
    </reaction>
</comment>
<dbReference type="SMART" id="SM00646">
    <property type="entry name" value="Ami_3"/>
    <property type="match status" value="1"/>
</dbReference>
<evidence type="ECO:0000256" key="3">
    <source>
        <dbReference type="ARBA" id="ARBA00022801"/>
    </source>
</evidence>
<keyword evidence="4" id="KW-0732">Signal</keyword>
<dbReference type="OrthoDB" id="9806267at2"/>
<dbReference type="EMBL" id="FORY01000002">
    <property type="protein sequence ID" value="SFJ16239.1"/>
    <property type="molecule type" value="Genomic_DNA"/>
</dbReference>
<gene>
    <name evidence="6" type="ORF">SAMN04488138_102187</name>
</gene>
<name>A0A1I3P484_9RHOB</name>
<dbReference type="Pfam" id="PF11741">
    <property type="entry name" value="AMIN"/>
    <property type="match status" value="1"/>
</dbReference>
<evidence type="ECO:0000256" key="2">
    <source>
        <dbReference type="ARBA" id="ARBA00011901"/>
    </source>
</evidence>
<keyword evidence="7" id="KW-1185">Reference proteome</keyword>
<evidence type="ECO:0000256" key="1">
    <source>
        <dbReference type="ARBA" id="ARBA00001561"/>
    </source>
</evidence>
<protein>
    <recommendedName>
        <fullName evidence="2">N-acetylmuramoyl-L-alanine amidase</fullName>
        <ecNumber evidence="2">3.5.1.28</ecNumber>
    </recommendedName>
</protein>
<dbReference type="PANTHER" id="PTHR30404:SF0">
    <property type="entry name" value="N-ACETYLMURAMOYL-L-ALANINE AMIDASE AMIC"/>
    <property type="match status" value="1"/>
</dbReference>
<dbReference type="GO" id="GO:0008745">
    <property type="term" value="F:N-acetylmuramoyl-L-alanine amidase activity"/>
    <property type="evidence" value="ECO:0007669"/>
    <property type="project" value="UniProtKB-EC"/>
</dbReference>
<reference evidence="6 7" key="1">
    <citation type="submission" date="2016-10" db="EMBL/GenBank/DDBJ databases">
        <authorList>
            <person name="de Groot N.N."/>
        </authorList>
    </citation>
    <scope>NUCLEOTIDE SEQUENCE [LARGE SCALE GENOMIC DNA]</scope>
    <source>
        <strain evidence="6 7">CGMCC 1.8891</strain>
    </source>
</reference>
<organism evidence="6 7">
    <name type="scientific">Celeribacter halophilus</name>
    <dbReference type="NCBI Taxonomy" id="576117"/>
    <lineage>
        <taxon>Bacteria</taxon>
        <taxon>Pseudomonadati</taxon>
        <taxon>Pseudomonadota</taxon>
        <taxon>Alphaproteobacteria</taxon>
        <taxon>Rhodobacterales</taxon>
        <taxon>Roseobacteraceae</taxon>
        <taxon>Celeribacter</taxon>
    </lineage>
</organism>
<dbReference type="Pfam" id="PF01520">
    <property type="entry name" value="Amidase_3"/>
    <property type="match status" value="1"/>
</dbReference>
<accession>A0A1I3P484</accession>
<evidence type="ECO:0000313" key="7">
    <source>
        <dbReference type="Proteomes" id="UP000183299"/>
    </source>
</evidence>
<dbReference type="AlphaFoldDB" id="A0A1I3P484"/>
<dbReference type="PANTHER" id="PTHR30404">
    <property type="entry name" value="N-ACETYLMURAMOYL-L-ALANINE AMIDASE"/>
    <property type="match status" value="1"/>
</dbReference>
<proteinExistence type="predicted"/>
<keyword evidence="3" id="KW-0378">Hydrolase</keyword>
<dbReference type="GeneID" id="98663992"/>
<dbReference type="Gene3D" id="2.60.40.3500">
    <property type="match status" value="1"/>
</dbReference>
<dbReference type="EC" id="3.5.1.28" evidence="2"/>
<feature type="chain" id="PRO_5010322263" description="N-acetylmuramoyl-L-alanine amidase" evidence="4">
    <location>
        <begin position="24"/>
        <end position="407"/>
    </location>
</feature>